<protein>
    <submittedName>
        <fullName evidence="1">Uncharacterized protein</fullName>
    </submittedName>
</protein>
<dbReference type="Proteomes" id="UP000678393">
    <property type="component" value="Unassembled WGS sequence"/>
</dbReference>
<organism evidence="1 2">
    <name type="scientific">Candidula unifasciata</name>
    <dbReference type="NCBI Taxonomy" id="100452"/>
    <lineage>
        <taxon>Eukaryota</taxon>
        <taxon>Metazoa</taxon>
        <taxon>Spiralia</taxon>
        <taxon>Lophotrochozoa</taxon>
        <taxon>Mollusca</taxon>
        <taxon>Gastropoda</taxon>
        <taxon>Heterobranchia</taxon>
        <taxon>Euthyneura</taxon>
        <taxon>Panpulmonata</taxon>
        <taxon>Eupulmonata</taxon>
        <taxon>Stylommatophora</taxon>
        <taxon>Helicina</taxon>
        <taxon>Helicoidea</taxon>
        <taxon>Geomitridae</taxon>
        <taxon>Candidula</taxon>
    </lineage>
</organism>
<dbReference type="AlphaFoldDB" id="A0A8S3ZIJ1"/>
<evidence type="ECO:0000313" key="1">
    <source>
        <dbReference type="EMBL" id="CAG5129139.1"/>
    </source>
</evidence>
<name>A0A8S3ZIJ1_9EUPU</name>
<dbReference type="EMBL" id="CAJHNH020003368">
    <property type="protein sequence ID" value="CAG5129139.1"/>
    <property type="molecule type" value="Genomic_DNA"/>
</dbReference>
<reference evidence="1" key="1">
    <citation type="submission" date="2021-04" db="EMBL/GenBank/DDBJ databases">
        <authorList>
            <consortium name="Molecular Ecology Group"/>
        </authorList>
    </citation>
    <scope>NUCLEOTIDE SEQUENCE</scope>
</reference>
<dbReference type="OrthoDB" id="6056643at2759"/>
<gene>
    <name evidence="1" type="ORF">CUNI_LOCUS14697</name>
</gene>
<comment type="caution">
    <text evidence="1">The sequence shown here is derived from an EMBL/GenBank/DDBJ whole genome shotgun (WGS) entry which is preliminary data.</text>
</comment>
<evidence type="ECO:0000313" key="2">
    <source>
        <dbReference type="Proteomes" id="UP000678393"/>
    </source>
</evidence>
<sequence length="191" mass="21162">MTAIGFPTSHIATCETCLISKVPNCTDFNLLAGVQLHAFISADILDVYCRRLQAALACAYTRGRLNRCPLIYRLPFDSQQGVVDVVCTNRREEYLKSSQCFSRQEVKQHITSTCLPVMASSKVVSADRCSTLAWVLECARNKVLMTDGCDSADSELMVDLVLRFIQPKSIKPHSKQLTCTTLGSNVGEYSQ</sequence>
<keyword evidence="2" id="KW-1185">Reference proteome</keyword>
<proteinExistence type="predicted"/>
<accession>A0A8S3ZIJ1</accession>